<dbReference type="GO" id="GO:0000155">
    <property type="term" value="F:phosphorelay sensor kinase activity"/>
    <property type="evidence" value="ECO:0007669"/>
    <property type="project" value="InterPro"/>
</dbReference>
<proteinExistence type="predicted"/>
<dbReference type="STRING" id="1328313.DS2_03230"/>
<dbReference type="PROSITE" id="PS51257">
    <property type="entry name" value="PROKAR_LIPOPROTEIN"/>
    <property type="match status" value="1"/>
</dbReference>
<feature type="transmembrane region" description="Helical" evidence="1">
    <location>
        <begin position="77"/>
        <end position="99"/>
    </location>
</feature>
<feature type="transmembrane region" description="Helical" evidence="1">
    <location>
        <begin position="9"/>
        <end position="29"/>
    </location>
</feature>
<accession>W7QUF3</accession>
<dbReference type="InterPro" id="IPR010559">
    <property type="entry name" value="Sig_transdc_His_kin_internal"/>
</dbReference>
<feature type="domain" description="Signal transduction histidine kinase internal region" evidence="2">
    <location>
        <begin position="170"/>
        <end position="249"/>
    </location>
</feature>
<evidence type="ECO:0000256" key="1">
    <source>
        <dbReference type="SAM" id="Phobius"/>
    </source>
</evidence>
<gene>
    <name evidence="3" type="ORF">DS2_03230</name>
</gene>
<keyword evidence="1" id="KW-0812">Transmembrane</keyword>
<dbReference type="PANTHER" id="PTHR34220:SF7">
    <property type="entry name" value="SENSOR HISTIDINE KINASE YPDA"/>
    <property type="match status" value="1"/>
</dbReference>
<dbReference type="Pfam" id="PF06580">
    <property type="entry name" value="His_kinase"/>
    <property type="match status" value="1"/>
</dbReference>
<dbReference type="InterPro" id="IPR036890">
    <property type="entry name" value="HATPase_C_sf"/>
</dbReference>
<dbReference type="eggNOG" id="COG2972">
    <property type="taxonomic scope" value="Bacteria"/>
</dbReference>
<protein>
    <submittedName>
        <fullName evidence="3">Putative signal transduction histidine kinase</fullName>
    </submittedName>
</protein>
<dbReference type="EMBL" id="ARZY01000004">
    <property type="protein sequence ID" value="EWH11488.1"/>
    <property type="molecule type" value="Genomic_DNA"/>
</dbReference>
<keyword evidence="1" id="KW-0472">Membrane</keyword>
<dbReference type="OrthoDB" id="2514702at2"/>
<evidence type="ECO:0000313" key="3">
    <source>
        <dbReference type="EMBL" id="EWH11488.1"/>
    </source>
</evidence>
<dbReference type="Gene3D" id="3.30.565.10">
    <property type="entry name" value="Histidine kinase-like ATPase, C-terminal domain"/>
    <property type="match status" value="1"/>
</dbReference>
<dbReference type="RefSeq" id="WP_051479582.1">
    <property type="nucleotide sequence ID" value="NZ_ARZY01000004.1"/>
</dbReference>
<dbReference type="GO" id="GO:0016020">
    <property type="term" value="C:membrane"/>
    <property type="evidence" value="ECO:0007669"/>
    <property type="project" value="InterPro"/>
</dbReference>
<evidence type="ECO:0000313" key="4">
    <source>
        <dbReference type="Proteomes" id="UP000019276"/>
    </source>
</evidence>
<keyword evidence="3" id="KW-0808">Transferase</keyword>
<dbReference type="Proteomes" id="UP000019276">
    <property type="component" value="Unassembled WGS sequence"/>
</dbReference>
<dbReference type="PANTHER" id="PTHR34220">
    <property type="entry name" value="SENSOR HISTIDINE KINASE YPDA"/>
    <property type="match status" value="1"/>
</dbReference>
<feature type="transmembrane region" description="Helical" evidence="1">
    <location>
        <begin position="126"/>
        <end position="147"/>
    </location>
</feature>
<dbReference type="InterPro" id="IPR050640">
    <property type="entry name" value="Bact_2-comp_sensor_kinase"/>
</dbReference>
<comment type="caution">
    <text evidence="3">The sequence shown here is derived from an EMBL/GenBank/DDBJ whole genome shotgun (WGS) entry which is preliminary data.</text>
</comment>
<keyword evidence="3" id="KW-0418">Kinase</keyword>
<feature type="transmembrane region" description="Helical" evidence="1">
    <location>
        <begin position="35"/>
        <end position="57"/>
    </location>
</feature>
<evidence type="ECO:0000259" key="2">
    <source>
        <dbReference type="Pfam" id="PF06580"/>
    </source>
</evidence>
<dbReference type="AlphaFoldDB" id="W7QUF3"/>
<organism evidence="3 4">
    <name type="scientific">Catenovulum agarivorans DS-2</name>
    <dbReference type="NCBI Taxonomy" id="1328313"/>
    <lineage>
        <taxon>Bacteria</taxon>
        <taxon>Pseudomonadati</taxon>
        <taxon>Pseudomonadota</taxon>
        <taxon>Gammaproteobacteria</taxon>
        <taxon>Alteromonadales</taxon>
        <taxon>Alteromonadaceae</taxon>
        <taxon>Catenovulum</taxon>
    </lineage>
</organism>
<name>W7QUF3_9ALTE</name>
<keyword evidence="1" id="KW-1133">Transmembrane helix</keyword>
<sequence>MSFWSKEPLFWLFHAIALACYLLVVAVLMLPSPDWLLYTVLSSGSKMVFLLLGCFIFRFLYQKYAWQHLQLFHLAKYIALTSVIVSVMACSLSLAISYFSAKWVLAESLYQSVILHGETKHKVLELAWNIFSCIFMVLGWCALYCFVEHRKLHFATKLENLQLQQALKQAQLDALHTQLNPHFLFNSLNNIRSLIRINSEQAIEMITALSQILRFSLTHQQADKIPLESELAIVDCLIDIAQLQFAERLVFSKQLDAGLMQAQVPPLAIQILVENALKHGVDQRKSATELKLTIKRNNQQLNIEVSNCGSLTPVNKQTHGEDKTAVGLKNLTQRLQLVYANQASFLLTEADGKVVAKLNMPLQIGRENAHLAC</sequence>
<keyword evidence="4" id="KW-1185">Reference proteome</keyword>
<reference evidence="3 4" key="1">
    <citation type="journal article" date="2014" name="Genome Announc.">
        <title>Draft Genome Sequence of the Agar-Degrading Bacterium Catenovulum sp. Strain DS-2, Isolated from Intestines of Haliotis diversicolor.</title>
        <authorList>
            <person name="Shan D."/>
            <person name="Li X."/>
            <person name="Gu Z."/>
            <person name="Wei G."/>
            <person name="Gao Z."/>
            <person name="Shao Z."/>
        </authorList>
    </citation>
    <scope>NUCLEOTIDE SEQUENCE [LARGE SCALE GENOMIC DNA]</scope>
    <source>
        <strain evidence="3 4">DS-2</strain>
    </source>
</reference>